<protein>
    <submittedName>
        <fullName evidence="1">Uncharacterized protein</fullName>
    </submittedName>
</protein>
<evidence type="ECO:0000313" key="2">
    <source>
        <dbReference type="Proteomes" id="UP000257200"/>
    </source>
</evidence>
<dbReference type="InParanoid" id="A0A3Q1F429"/>
<organism evidence="1 2">
    <name type="scientific">Acanthochromis polyacanthus</name>
    <name type="common">spiny chromis</name>
    <dbReference type="NCBI Taxonomy" id="80966"/>
    <lineage>
        <taxon>Eukaryota</taxon>
        <taxon>Metazoa</taxon>
        <taxon>Chordata</taxon>
        <taxon>Craniata</taxon>
        <taxon>Vertebrata</taxon>
        <taxon>Euteleostomi</taxon>
        <taxon>Actinopterygii</taxon>
        <taxon>Neopterygii</taxon>
        <taxon>Teleostei</taxon>
        <taxon>Neoteleostei</taxon>
        <taxon>Acanthomorphata</taxon>
        <taxon>Ovalentaria</taxon>
        <taxon>Pomacentridae</taxon>
        <taxon>Acanthochromis</taxon>
    </lineage>
</organism>
<reference evidence="1" key="1">
    <citation type="submission" date="2025-08" db="UniProtKB">
        <authorList>
            <consortium name="Ensembl"/>
        </authorList>
    </citation>
    <scope>IDENTIFICATION</scope>
</reference>
<evidence type="ECO:0000313" key="1">
    <source>
        <dbReference type="Ensembl" id="ENSAPOP00000011039.1"/>
    </source>
</evidence>
<dbReference type="Proteomes" id="UP000257200">
    <property type="component" value="Unplaced"/>
</dbReference>
<reference evidence="1" key="2">
    <citation type="submission" date="2025-09" db="UniProtKB">
        <authorList>
            <consortium name="Ensembl"/>
        </authorList>
    </citation>
    <scope>IDENTIFICATION</scope>
</reference>
<name>A0A3Q1F429_9TELE</name>
<sequence length="87" mass="9889">ILTVLECIFWRQGCLHNHKGIFMCRSELFSGYDLLESRGRGARMSGQLIVRLVTRSKAPPCAQVSLGKNLKMTSEQIAWQLCHYCCV</sequence>
<keyword evidence="2" id="KW-1185">Reference proteome</keyword>
<proteinExistence type="predicted"/>
<dbReference type="Ensembl" id="ENSAPOT00000018498.1">
    <property type="protein sequence ID" value="ENSAPOP00000011039.1"/>
    <property type="gene ID" value="ENSAPOG00000013565.1"/>
</dbReference>
<dbReference type="AlphaFoldDB" id="A0A3Q1F429"/>
<accession>A0A3Q1F429</accession>